<dbReference type="EMBL" id="NMQE01000732">
    <property type="protein sequence ID" value="PMB18083.1"/>
    <property type="molecule type" value="Genomic_DNA"/>
</dbReference>
<dbReference type="PANTHER" id="PTHR43388">
    <property type="entry name" value="HYDROGENASE MATURATION FACTOR HOXX"/>
    <property type="match status" value="1"/>
</dbReference>
<dbReference type="CDD" id="cd06558">
    <property type="entry name" value="crotonase-like"/>
    <property type="match status" value="1"/>
</dbReference>
<dbReference type="Pfam" id="PF00378">
    <property type="entry name" value="ECH_1"/>
    <property type="match status" value="1"/>
</dbReference>
<dbReference type="Proteomes" id="UP000235081">
    <property type="component" value="Unassembled WGS sequence"/>
</dbReference>
<dbReference type="SUPFAM" id="SSF52096">
    <property type="entry name" value="ClpP/crotonase"/>
    <property type="match status" value="1"/>
</dbReference>
<evidence type="ECO:0000256" key="1">
    <source>
        <dbReference type="RuleBase" id="RU003707"/>
    </source>
</evidence>
<comment type="caution">
    <text evidence="2">The sequence shown here is derived from an EMBL/GenBank/DDBJ whole genome shotgun (WGS) entry which is preliminary data.</text>
</comment>
<dbReference type="PROSITE" id="PS00166">
    <property type="entry name" value="ENOYL_COA_HYDRATASE"/>
    <property type="match status" value="1"/>
</dbReference>
<accession>A0A2N6L7T6</accession>
<feature type="non-terminal residue" evidence="2">
    <location>
        <position position="1"/>
    </location>
</feature>
<dbReference type="GO" id="GO:0003824">
    <property type="term" value="F:catalytic activity"/>
    <property type="evidence" value="ECO:0007669"/>
    <property type="project" value="InterPro"/>
</dbReference>
<name>A0A2N6L7T6_9CYAN</name>
<proteinExistence type="inferred from homology"/>
<evidence type="ECO:0000313" key="3">
    <source>
        <dbReference type="Proteomes" id="UP000235081"/>
    </source>
</evidence>
<comment type="similarity">
    <text evidence="1">Belongs to the enoyl-CoA hydratase/isomerase family.</text>
</comment>
<protein>
    <submittedName>
        <fullName evidence="2">Hydrogenase maturation protein</fullName>
    </submittedName>
</protein>
<reference evidence="2 3" key="1">
    <citation type="submission" date="2017-07" db="EMBL/GenBank/DDBJ databases">
        <title>Genomes of Fischerella (Mastigocladus) sp. strains.</title>
        <authorList>
            <person name="Miller S.R."/>
        </authorList>
    </citation>
    <scope>NUCLEOTIDE SEQUENCE [LARGE SCALE GENOMIC DNA]</scope>
    <source>
        <strain evidence="2 3">CCMEE 5318</strain>
    </source>
</reference>
<gene>
    <name evidence="2" type="ORF">CEN46_21965</name>
</gene>
<organism evidence="2 3">
    <name type="scientific">Fischerella thermalis CCMEE 5318</name>
    <dbReference type="NCBI Taxonomy" id="2019666"/>
    <lineage>
        <taxon>Bacteria</taxon>
        <taxon>Bacillati</taxon>
        <taxon>Cyanobacteriota</taxon>
        <taxon>Cyanophyceae</taxon>
        <taxon>Nostocales</taxon>
        <taxon>Hapalosiphonaceae</taxon>
        <taxon>Fischerella</taxon>
    </lineage>
</organism>
<dbReference type="PANTHER" id="PTHR43388:SF1">
    <property type="entry name" value="HYDROGENASE MATURATION FACTOR HOXX"/>
    <property type="match status" value="1"/>
</dbReference>
<dbReference type="Gene3D" id="3.90.226.10">
    <property type="entry name" value="2-enoyl-CoA Hydratase, Chain A, domain 1"/>
    <property type="match status" value="1"/>
</dbReference>
<dbReference type="InterPro" id="IPR047180">
    <property type="entry name" value="HoxX-like"/>
</dbReference>
<dbReference type="InterPro" id="IPR001753">
    <property type="entry name" value="Enoyl-CoA_hydra/iso"/>
</dbReference>
<dbReference type="RefSeq" id="WP_146008764.1">
    <property type="nucleotide sequence ID" value="NZ_NMQE01000732.1"/>
</dbReference>
<dbReference type="InterPro" id="IPR018376">
    <property type="entry name" value="Enoyl-CoA_hyd/isom_CS"/>
</dbReference>
<evidence type="ECO:0000313" key="2">
    <source>
        <dbReference type="EMBL" id="PMB18083.1"/>
    </source>
</evidence>
<dbReference type="AlphaFoldDB" id="A0A2N6L7T6"/>
<dbReference type="InterPro" id="IPR029045">
    <property type="entry name" value="ClpP/crotonase-like_dom_sf"/>
</dbReference>
<sequence>QKNEVGYLHFDFYNGAMSTDQCQRLKEAFLYARSQKTKVIVLMGGQDFFSNGIHLNVIEAADDPALISWHNINAMDDLVHEILATTTHLTIAALQGNAAAGGVMLALAADLVYARNGIVLNPHYKRMGLYGSEYWTYSLPKRVGKEKAIEITETCMPMSTQVAQEIGLIDSCFGNDHLSFQIQIQLIAEEIAQSPDYRYKLNLKNQLRCLEEQFKPLVEFRIEELEHMKANFSDPNYHKSRYNFVHKVPPSETPMHLAKHRQPASLSQCQMLLPD</sequence>